<keyword evidence="3" id="KW-1185">Reference proteome</keyword>
<feature type="compositionally biased region" description="Pro residues" evidence="1">
    <location>
        <begin position="36"/>
        <end position="46"/>
    </location>
</feature>
<reference evidence="2 3" key="1">
    <citation type="submission" date="2019-02" db="EMBL/GenBank/DDBJ databases">
        <title>Opniocepnalus argus genome.</title>
        <authorList>
            <person name="Zhou C."/>
            <person name="Xiao S."/>
        </authorList>
    </citation>
    <scope>NUCLEOTIDE SEQUENCE [LARGE SCALE GENOMIC DNA]</scope>
    <source>
        <strain evidence="2">OARG1902GOOAL</strain>
        <tissue evidence="2">Muscle</tissue>
    </source>
</reference>
<feature type="region of interest" description="Disordered" evidence="1">
    <location>
        <begin position="26"/>
        <end position="52"/>
    </location>
</feature>
<reference evidence="3" key="2">
    <citation type="submission" date="2019-02" db="EMBL/GenBank/DDBJ databases">
        <title>Opniocepnalus argus Var Kimnra genome.</title>
        <authorList>
            <person name="Zhou C."/>
            <person name="Xiao S."/>
        </authorList>
    </citation>
    <scope>NUCLEOTIDE SEQUENCE [LARGE SCALE GENOMIC DNA]</scope>
</reference>
<dbReference type="EMBL" id="CM015718">
    <property type="protein sequence ID" value="KAF3691591.1"/>
    <property type="molecule type" value="Genomic_DNA"/>
</dbReference>
<sequence>MCQSPDTLLAAESIASVGQMRSRLLPSGLAGNQECPPSPPPHPPSFPNGSYQTHQEICDRTILKTMRRLPPTSPEVEDYEHKCFASVCSVSVHARVLFLHKLNEMGCGLLSPEVKVS</sequence>
<organism evidence="2 3">
    <name type="scientific">Channa argus</name>
    <name type="common">Northern snakehead</name>
    <name type="synonym">Ophicephalus argus</name>
    <dbReference type="NCBI Taxonomy" id="215402"/>
    <lineage>
        <taxon>Eukaryota</taxon>
        <taxon>Metazoa</taxon>
        <taxon>Chordata</taxon>
        <taxon>Craniata</taxon>
        <taxon>Vertebrata</taxon>
        <taxon>Euteleostomi</taxon>
        <taxon>Actinopterygii</taxon>
        <taxon>Neopterygii</taxon>
        <taxon>Teleostei</taxon>
        <taxon>Neoteleostei</taxon>
        <taxon>Acanthomorphata</taxon>
        <taxon>Anabantaria</taxon>
        <taxon>Anabantiformes</taxon>
        <taxon>Channoidei</taxon>
        <taxon>Channidae</taxon>
        <taxon>Channa</taxon>
    </lineage>
</organism>
<dbReference type="Proteomes" id="UP000503349">
    <property type="component" value="Chromosome 7"/>
</dbReference>
<evidence type="ECO:0000313" key="3">
    <source>
        <dbReference type="Proteomes" id="UP000503349"/>
    </source>
</evidence>
<evidence type="ECO:0000256" key="1">
    <source>
        <dbReference type="SAM" id="MobiDB-lite"/>
    </source>
</evidence>
<protein>
    <submittedName>
        <fullName evidence="2">Uncharacterized protein</fullName>
    </submittedName>
</protein>
<accession>A0A6G1PMN1</accession>
<gene>
    <name evidence="2" type="ORF">EXN66_Car007266</name>
</gene>
<dbReference type="AlphaFoldDB" id="A0A6G1PMN1"/>
<proteinExistence type="predicted"/>
<evidence type="ECO:0000313" key="2">
    <source>
        <dbReference type="EMBL" id="KAF3691591.1"/>
    </source>
</evidence>
<name>A0A6G1PMN1_CHAAH</name>